<dbReference type="Proteomes" id="UP000245469">
    <property type="component" value="Unassembled WGS sequence"/>
</dbReference>
<dbReference type="AlphaFoldDB" id="A0A316A5M1"/>
<feature type="region of interest" description="Disordered" evidence="1">
    <location>
        <begin position="1"/>
        <end position="20"/>
    </location>
</feature>
<feature type="transmembrane region" description="Helical" evidence="2">
    <location>
        <begin position="67"/>
        <end position="85"/>
    </location>
</feature>
<dbReference type="Pfam" id="PF03988">
    <property type="entry name" value="DUF347"/>
    <property type="match status" value="4"/>
</dbReference>
<dbReference type="EMBL" id="QGDQ01000019">
    <property type="protein sequence ID" value="PWJ52518.1"/>
    <property type="molecule type" value="Genomic_DNA"/>
</dbReference>
<keyword evidence="2" id="KW-0472">Membrane</keyword>
<keyword evidence="4" id="KW-1185">Reference proteome</keyword>
<feature type="transmembrane region" description="Helical" evidence="2">
    <location>
        <begin position="183"/>
        <end position="206"/>
    </location>
</feature>
<keyword evidence="2" id="KW-1133">Transmembrane helix</keyword>
<reference evidence="3 4" key="1">
    <citation type="submission" date="2018-03" db="EMBL/GenBank/DDBJ databases">
        <title>Genomic Encyclopedia of Archaeal and Bacterial Type Strains, Phase II (KMG-II): from individual species to whole genera.</title>
        <authorList>
            <person name="Goeker M."/>
        </authorList>
    </citation>
    <scope>NUCLEOTIDE SEQUENCE [LARGE SCALE GENOMIC DNA]</scope>
    <source>
        <strain evidence="3 4">DSM 44889</strain>
    </source>
</reference>
<organism evidence="3 4">
    <name type="scientific">Quadrisphaera granulorum</name>
    <dbReference type="NCBI Taxonomy" id="317664"/>
    <lineage>
        <taxon>Bacteria</taxon>
        <taxon>Bacillati</taxon>
        <taxon>Actinomycetota</taxon>
        <taxon>Actinomycetes</taxon>
        <taxon>Kineosporiales</taxon>
        <taxon>Kineosporiaceae</taxon>
        <taxon>Quadrisphaera</taxon>
    </lineage>
</organism>
<evidence type="ECO:0000313" key="4">
    <source>
        <dbReference type="Proteomes" id="UP000245469"/>
    </source>
</evidence>
<evidence type="ECO:0000313" key="3">
    <source>
        <dbReference type="EMBL" id="PWJ52518.1"/>
    </source>
</evidence>
<feature type="transmembrane region" description="Helical" evidence="2">
    <location>
        <begin position="121"/>
        <end position="140"/>
    </location>
</feature>
<protein>
    <submittedName>
        <fullName evidence="3">Putative membrane-anchored protein</fullName>
    </submittedName>
</protein>
<proteinExistence type="predicted"/>
<accession>A0A316A5M1</accession>
<dbReference type="InterPro" id="IPR007136">
    <property type="entry name" value="DUF347"/>
</dbReference>
<comment type="caution">
    <text evidence="3">The sequence shown here is derived from an EMBL/GenBank/DDBJ whole genome shotgun (WGS) entry which is preliminary data.</text>
</comment>
<feature type="transmembrane region" description="Helical" evidence="2">
    <location>
        <begin position="97"/>
        <end position="115"/>
    </location>
</feature>
<gene>
    <name evidence="3" type="ORF">BXY45_11910</name>
</gene>
<sequence length="296" mass="30807">MPMPPTAASTGAIPPAHRPRARTRGLPIAWTTARAAKVPEITAVFWLVKVLTTGMGEAASDYLGETSLVLGGLVGVGSLVGALAWQLRAREYSAVRYWTAVSAVAVFGTMTADITHVVTGLSYAVTTAAWAVVVAVLFTAWWRVEGTLSIHDVDSTRRELFYWATVLATFALGTAAGDLTGLALGWGFLPSGLLFGAAMVVPLVAWRLGLSPVAAFWSAYVLTRPFGASFADWLGKPAHVGGGVGLGDGPVTLAALVAIAALVGVLAVTRADVQRADVQRADVQRGERVPAEEGAA</sequence>
<feature type="transmembrane region" description="Helical" evidence="2">
    <location>
        <begin position="160"/>
        <end position="177"/>
    </location>
</feature>
<keyword evidence="2" id="KW-0812">Transmembrane</keyword>
<name>A0A316A5M1_9ACTN</name>
<evidence type="ECO:0000256" key="1">
    <source>
        <dbReference type="SAM" id="MobiDB-lite"/>
    </source>
</evidence>
<evidence type="ECO:0000256" key="2">
    <source>
        <dbReference type="SAM" id="Phobius"/>
    </source>
</evidence>
<feature type="transmembrane region" description="Helical" evidence="2">
    <location>
        <begin position="251"/>
        <end position="269"/>
    </location>
</feature>
<feature type="transmembrane region" description="Helical" evidence="2">
    <location>
        <begin position="213"/>
        <end position="231"/>
    </location>
</feature>